<sequence length="115" mass="12451">MATTLTTPNYPINAKLPAFKCVRSRSPVVGLVACLQKTAFAFGRRLYSQLYFFHVAQPFLVNNFNLTGVSGRLFKSTSTAAVSTFTAAVSSFNPSGSEQLQELTRGISSFDAMKG</sequence>
<evidence type="ECO:0000313" key="1">
    <source>
        <dbReference type="EMBL" id="KAK9274237.1"/>
    </source>
</evidence>
<gene>
    <name evidence="1" type="ORF">L1049_019051</name>
</gene>
<dbReference type="EMBL" id="JBBPBK010000012">
    <property type="protein sequence ID" value="KAK9274237.1"/>
    <property type="molecule type" value="Genomic_DNA"/>
</dbReference>
<name>A0AAP0WML5_LIQFO</name>
<evidence type="ECO:0000313" key="2">
    <source>
        <dbReference type="Proteomes" id="UP001415857"/>
    </source>
</evidence>
<proteinExistence type="predicted"/>
<organism evidence="1 2">
    <name type="scientific">Liquidambar formosana</name>
    <name type="common">Formosan gum</name>
    <dbReference type="NCBI Taxonomy" id="63359"/>
    <lineage>
        <taxon>Eukaryota</taxon>
        <taxon>Viridiplantae</taxon>
        <taxon>Streptophyta</taxon>
        <taxon>Embryophyta</taxon>
        <taxon>Tracheophyta</taxon>
        <taxon>Spermatophyta</taxon>
        <taxon>Magnoliopsida</taxon>
        <taxon>eudicotyledons</taxon>
        <taxon>Gunneridae</taxon>
        <taxon>Pentapetalae</taxon>
        <taxon>Saxifragales</taxon>
        <taxon>Altingiaceae</taxon>
        <taxon>Liquidambar</taxon>
    </lineage>
</organism>
<dbReference type="AlphaFoldDB" id="A0AAP0WML5"/>
<accession>A0AAP0WML5</accession>
<dbReference type="Proteomes" id="UP001415857">
    <property type="component" value="Unassembled WGS sequence"/>
</dbReference>
<keyword evidence="2" id="KW-1185">Reference proteome</keyword>
<protein>
    <submittedName>
        <fullName evidence="1">Uncharacterized protein</fullName>
    </submittedName>
</protein>
<reference evidence="1 2" key="1">
    <citation type="journal article" date="2024" name="Plant J.">
        <title>Genome sequences and population genomics reveal climatic adaptation and genomic divergence between two closely related sweetgum species.</title>
        <authorList>
            <person name="Xu W.Q."/>
            <person name="Ren C.Q."/>
            <person name="Zhang X.Y."/>
            <person name="Comes H.P."/>
            <person name="Liu X.H."/>
            <person name="Li Y.G."/>
            <person name="Kettle C.J."/>
            <person name="Jalonen R."/>
            <person name="Gaisberger H."/>
            <person name="Ma Y.Z."/>
            <person name="Qiu Y.X."/>
        </authorList>
    </citation>
    <scope>NUCLEOTIDE SEQUENCE [LARGE SCALE GENOMIC DNA]</scope>
    <source>
        <strain evidence="1">Hangzhou</strain>
    </source>
</reference>
<comment type="caution">
    <text evidence="1">The sequence shown here is derived from an EMBL/GenBank/DDBJ whole genome shotgun (WGS) entry which is preliminary data.</text>
</comment>